<gene>
    <name evidence="12" type="ORF">DGI_4002</name>
</gene>
<sequence>MLVVLLVILAAVAGIALQDAATTWEDAQEARMLAEQYQADLLAESCLQHALARLAEDDSPEWDTLADVWATPLTGDDFRVLILPANALLNPNLLPMDKQMQDCLKRLVPSLLHPETAFRCLHDWVDSDADELATGCEKNAYRQTAPSYRPPNRNMQSARELLLVEGFQELRNSTALQYWSVWDSPPLNINFVPAELLLAYAPELAGARSRILAARRGKGIRSAEEMYRVTGESPPEEEDPEYLSDAVPKWTISSTVFFVEIETLTGTLYHKRRYIVRRNAVGQLDGLTMLGVERLETRVARPEDQDLFLTPPATLDAVYNARWNNASAF</sequence>
<keyword evidence="8" id="KW-1133">Transmembrane helix</keyword>
<dbReference type="Gene3D" id="3.30.1300.30">
    <property type="entry name" value="GSPII I/J protein-like"/>
    <property type="match status" value="1"/>
</dbReference>
<dbReference type="AlphaFoldDB" id="T2GG95"/>
<reference evidence="13" key="2">
    <citation type="submission" date="2013-07" db="EMBL/GenBank/DDBJ databases">
        <authorList>
            <person name="Morais-Silva F.O."/>
            <person name="Rezende A.M."/>
            <person name="Pimentel C."/>
            <person name="Resende D.M."/>
            <person name="Santos C.I."/>
            <person name="Clemente C."/>
            <person name="de Oliveira L.M."/>
            <person name="da Silva S.M."/>
            <person name="Costa D.A."/>
            <person name="Varela-Raposo A."/>
            <person name="Horacio E.C.A."/>
            <person name="Matos M."/>
            <person name="Flores O."/>
            <person name="Ruiz J.C."/>
            <person name="Rodrigues-Pousada C."/>
        </authorList>
    </citation>
    <scope>NUCLEOTIDE SEQUENCE [LARGE SCALE GENOMIC DNA]</scope>
    <source>
        <strain evidence="13">ATCC 19364 / DSM 1382 / NCIMB 9332 / VKM B-1759</strain>
        <plasmid evidence="13">Plasmid</plasmid>
    </source>
</reference>
<name>T2GG95_MEGG1</name>
<evidence type="ECO:0000256" key="6">
    <source>
        <dbReference type="ARBA" id="ARBA00022692"/>
    </source>
</evidence>
<accession>T2GG95</accession>
<keyword evidence="6" id="KW-0812">Transmembrane</keyword>
<feature type="chain" id="PRO_5004599854" description="T2SS protein K first SAM-like domain-containing protein" evidence="10">
    <location>
        <begin position="21"/>
        <end position="329"/>
    </location>
</feature>
<keyword evidence="12" id="KW-0614">Plasmid</keyword>
<proteinExistence type="inferred from homology"/>
<dbReference type="InterPro" id="IPR038072">
    <property type="entry name" value="GspK_central_sf"/>
</dbReference>
<evidence type="ECO:0000256" key="9">
    <source>
        <dbReference type="ARBA" id="ARBA00023136"/>
    </source>
</evidence>
<evidence type="ECO:0000313" key="13">
    <source>
        <dbReference type="Proteomes" id="UP000016587"/>
    </source>
</evidence>
<protein>
    <recommendedName>
        <fullName evidence="11">T2SS protein K first SAM-like domain-containing protein</fullName>
    </recommendedName>
</protein>
<evidence type="ECO:0000256" key="4">
    <source>
        <dbReference type="ARBA" id="ARBA00022475"/>
    </source>
</evidence>
<keyword evidence="5" id="KW-0997">Cell inner membrane</keyword>
<evidence type="ECO:0000256" key="2">
    <source>
        <dbReference type="ARBA" id="ARBA00007246"/>
    </source>
</evidence>
<dbReference type="GO" id="GO:0009306">
    <property type="term" value="P:protein secretion"/>
    <property type="evidence" value="ECO:0007669"/>
    <property type="project" value="InterPro"/>
</dbReference>
<dbReference type="Proteomes" id="UP000016587">
    <property type="component" value="Plasmid unnamed"/>
</dbReference>
<evidence type="ECO:0000259" key="11">
    <source>
        <dbReference type="Pfam" id="PF21687"/>
    </source>
</evidence>
<keyword evidence="10" id="KW-0732">Signal</keyword>
<keyword evidence="7" id="KW-0653">Protein transport</keyword>
<keyword evidence="4" id="KW-1003">Cell membrane</keyword>
<dbReference type="InterPro" id="IPR049031">
    <property type="entry name" value="T2SSK_SAM-like_1st"/>
</dbReference>
<dbReference type="EMBL" id="CP006586">
    <property type="protein sequence ID" value="AGW15216.1"/>
    <property type="molecule type" value="Genomic_DNA"/>
</dbReference>
<comment type="similarity">
    <text evidence="2">Belongs to the GSP K family.</text>
</comment>
<evidence type="ECO:0000256" key="7">
    <source>
        <dbReference type="ARBA" id="ARBA00022927"/>
    </source>
</evidence>
<keyword evidence="3" id="KW-0813">Transport</keyword>
<dbReference type="PANTHER" id="PTHR38831">
    <property type="entry name" value="TYPE II SECRETION SYSTEM PROTEIN K"/>
    <property type="match status" value="1"/>
</dbReference>
<dbReference type="Pfam" id="PF21687">
    <property type="entry name" value="T2SSK_1st"/>
    <property type="match status" value="1"/>
</dbReference>
<dbReference type="KEGG" id="dgg:DGI_4002"/>
<keyword evidence="9" id="KW-0472">Membrane</keyword>
<dbReference type="Gene3D" id="1.10.40.60">
    <property type="entry name" value="EpsJ-like"/>
    <property type="match status" value="2"/>
</dbReference>
<dbReference type="PATRIC" id="fig|1121448.10.peg.3491"/>
<dbReference type="GO" id="GO:0005886">
    <property type="term" value="C:plasma membrane"/>
    <property type="evidence" value="ECO:0007669"/>
    <property type="project" value="UniProtKB-SubCell"/>
</dbReference>
<evidence type="ECO:0000256" key="8">
    <source>
        <dbReference type="ARBA" id="ARBA00022989"/>
    </source>
</evidence>
<comment type="subcellular location">
    <subcellularLocation>
        <location evidence="1">Cell inner membrane</location>
    </subcellularLocation>
</comment>
<dbReference type="PANTHER" id="PTHR38831:SF2">
    <property type="entry name" value="TYPE II SECRETION SYSTEM PROTEIN K"/>
    <property type="match status" value="1"/>
</dbReference>
<feature type="domain" description="T2SS protein K first SAM-like" evidence="11">
    <location>
        <begin position="97"/>
        <end position="169"/>
    </location>
</feature>
<dbReference type="InterPro" id="IPR005628">
    <property type="entry name" value="GspK"/>
</dbReference>
<feature type="signal peptide" evidence="10">
    <location>
        <begin position="1"/>
        <end position="20"/>
    </location>
</feature>
<evidence type="ECO:0000313" key="12">
    <source>
        <dbReference type="EMBL" id="AGW15216.1"/>
    </source>
</evidence>
<keyword evidence="13" id="KW-1185">Reference proteome</keyword>
<dbReference type="HOGENOM" id="CLU_843927_0_0_7"/>
<evidence type="ECO:0000256" key="1">
    <source>
        <dbReference type="ARBA" id="ARBA00004533"/>
    </source>
</evidence>
<dbReference type="eggNOG" id="COG3156">
    <property type="taxonomic scope" value="Bacteria"/>
</dbReference>
<reference evidence="12 13" key="1">
    <citation type="journal article" date="2013" name="J. Bacteriol.">
        <title>Roles of HynAB and Ech, the only two hydrogenases found in the model sulfate reducer Desulfovibrio gigas.</title>
        <authorList>
            <person name="Morais-Silva F.O."/>
            <person name="Santos C.I."/>
            <person name="Rodrigues R."/>
            <person name="Pereira I.A."/>
            <person name="Rodrigues-Pousada C."/>
        </authorList>
    </citation>
    <scope>NUCLEOTIDE SEQUENCE [LARGE SCALE GENOMIC DNA]</scope>
    <source>
        <strain evidence="13">ATCC 19364 / DSM 1382 / NCIMB 9332 / VKM B-1759</strain>
        <plasmid evidence="13">Plasmid</plasmid>
    </source>
</reference>
<dbReference type="SUPFAM" id="SSF158544">
    <property type="entry name" value="GspK insert domain-like"/>
    <property type="match status" value="1"/>
</dbReference>
<evidence type="ECO:0000256" key="10">
    <source>
        <dbReference type="SAM" id="SignalP"/>
    </source>
</evidence>
<geneLocation type="plasmid" evidence="13"/>
<evidence type="ECO:0000256" key="5">
    <source>
        <dbReference type="ARBA" id="ARBA00022519"/>
    </source>
</evidence>
<evidence type="ECO:0000256" key="3">
    <source>
        <dbReference type="ARBA" id="ARBA00022448"/>
    </source>
</evidence>
<organism evidence="12 13">
    <name type="scientific">Megalodesulfovibrio gigas (strain ATCC 19364 / DSM 1382 / NCIMB 9332 / VKM B-1759)</name>
    <name type="common">Desulfovibrio gigas</name>
    <dbReference type="NCBI Taxonomy" id="1121448"/>
    <lineage>
        <taxon>Bacteria</taxon>
        <taxon>Pseudomonadati</taxon>
        <taxon>Thermodesulfobacteriota</taxon>
        <taxon>Desulfovibrionia</taxon>
        <taxon>Desulfovibrionales</taxon>
        <taxon>Desulfovibrionaceae</taxon>
        <taxon>Megalodesulfovibrio</taxon>
    </lineage>
</organism>